<accession>A0ABQ7FPF6</accession>
<dbReference type="InterPro" id="IPR048634">
    <property type="entry name" value="SecD_SecF_C"/>
</dbReference>
<keyword evidence="7 9" id="KW-0811">Translocation</keyword>
<dbReference type="InterPro" id="IPR005791">
    <property type="entry name" value="SecD"/>
</dbReference>
<keyword evidence="8 9" id="KW-0472">Membrane</keyword>
<evidence type="ECO:0000259" key="12">
    <source>
        <dbReference type="Pfam" id="PF02355"/>
    </source>
</evidence>
<dbReference type="EMBL" id="WHPN01000036">
    <property type="protein sequence ID" value="KAF4410817.1"/>
    <property type="molecule type" value="Genomic_DNA"/>
</dbReference>
<evidence type="ECO:0000256" key="6">
    <source>
        <dbReference type="ARBA" id="ARBA00022989"/>
    </source>
</evidence>
<feature type="transmembrane region" description="Helical" evidence="9">
    <location>
        <begin position="864"/>
        <end position="888"/>
    </location>
</feature>
<dbReference type="Pfam" id="PF02355">
    <property type="entry name" value="SecD_SecF_C"/>
    <property type="match status" value="2"/>
</dbReference>
<feature type="region of interest" description="Disordered" evidence="11">
    <location>
        <begin position="899"/>
        <end position="929"/>
    </location>
</feature>
<feature type="domain" description="SecDF P1 head subdomain" evidence="14">
    <location>
        <begin position="292"/>
        <end position="411"/>
    </location>
</feature>
<dbReference type="InterPro" id="IPR022813">
    <property type="entry name" value="SecD/SecF_arch_bac"/>
</dbReference>
<keyword evidence="6 9" id="KW-1133">Transmembrane helix</keyword>
<dbReference type="NCBIfam" id="TIGR00916">
    <property type="entry name" value="2A0604s01"/>
    <property type="match status" value="2"/>
</dbReference>
<dbReference type="PRINTS" id="PR01755">
    <property type="entry name" value="SECFTRNLCASE"/>
</dbReference>
<dbReference type="Pfam" id="PF21760">
    <property type="entry name" value="SecD_1st"/>
    <property type="match status" value="1"/>
</dbReference>
<feature type="transmembrane region" description="Helical" evidence="9">
    <location>
        <begin position="788"/>
        <end position="809"/>
    </location>
</feature>
<organism evidence="15 16">
    <name type="scientific">Streptomyces lycii</name>
    <dbReference type="NCBI Taxonomy" id="2654337"/>
    <lineage>
        <taxon>Bacteria</taxon>
        <taxon>Bacillati</taxon>
        <taxon>Actinomycetota</taxon>
        <taxon>Actinomycetes</taxon>
        <taxon>Kitasatosporales</taxon>
        <taxon>Streptomycetaceae</taxon>
        <taxon>Streptomyces</taxon>
    </lineage>
</organism>
<evidence type="ECO:0000256" key="5">
    <source>
        <dbReference type="ARBA" id="ARBA00022927"/>
    </source>
</evidence>
<comment type="similarity">
    <text evidence="10">Belongs to the SecD/SecF family. SecF subfamily.</text>
</comment>
<feature type="transmembrane region" description="Helical" evidence="9">
    <location>
        <begin position="526"/>
        <end position="552"/>
    </location>
</feature>
<feature type="transmembrane region" description="Helical" evidence="9">
    <location>
        <begin position="485"/>
        <end position="505"/>
    </location>
</feature>
<protein>
    <recommendedName>
        <fullName evidence="9 10">Multifunctional fusion protein</fullName>
    </recommendedName>
    <domain>
        <recommendedName>
            <fullName evidence="9">Protein translocase subunit SecD</fullName>
        </recommendedName>
    </domain>
    <domain>
        <recommendedName>
            <fullName evidence="10">Protein-export membrane protein SecF</fullName>
        </recommendedName>
    </domain>
</protein>
<comment type="similarity">
    <text evidence="9">Belongs to the SecD/SecF family. SecD subfamily.</text>
</comment>
<evidence type="ECO:0000256" key="4">
    <source>
        <dbReference type="ARBA" id="ARBA00022692"/>
    </source>
</evidence>
<evidence type="ECO:0000259" key="14">
    <source>
        <dbReference type="Pfam" id="PF22599"/>
    </source>
</evidence>
<keyword evidence="4 9" id="KW-0812">Transmembrane</keyword>
<dbReference type="Gene3D" id="3.30.1360.200">
    <property type="match status" value="1"/>
</dbReference>
<dbReference type="Pfam" id="PF07549">
    <property type="entry name" value="Sec_GG"/>
    <property type="match status" value="2"/>
</dbReference>
<evidence type="ECO:0000313" key="15">
    <source>
        <dbReference type="EMBL" id="KAF4410817.1"/>
    </source>
</evidence>
<comment type="caution">
    <text evidence="15">The sequence shown here is derived from an EMBL/GenBank/DDBJ whole genome shotgun (WGS) entry which is preliminary data.</text>
</comment>
<reference evidence="15 16" key="1">
    <citation type="submission" date="2019-10" db="EMBL/GenBank/DDBJ databases">
        <title>Streptomyces tenebrisbrunneis sp.nov., an endogenous actinomycete isolated from of Lycium ruthenicum.</title>
        <authorList>
            <person name="Ma L."/>
        </authorList>
    </citation>
    <scope>NUCLEOTIDE SEQUENCE [LARGE SCALE GENOMIC DNA]</scope>
    <source>
        <strain evidence="15 16">TRM 66187</strain>
    </source>
</reference>
<gene>
    <name evidence="9 15" type="primary">secD</name>
    <name evidence="10" type="synonym">secF</name>
    <name evidence="15" type="ORF">GCU69_01925</name>
</gene>
<feature type="transmembrane region" description="Helical" evidence="9">
    <location>
        <begin position="459"/>
        <end position="479"/>
    </location>
</feature>
<evidence type="ECO:0000256" key="7">
    <source>
        <dbReference type="ARBA" id="ARBA00023010"/>
    </source>
</evidence>
<evidence type="ECO:0000256" key="8">
    <source>
        <dbReference type="ARBA" id="ARBA00023136"/>
    </source>
</evidence>
<feature type="compositionally biased region" description="Basic residues" evidence="11">
    <location>
        <begin position="132"/>
        <end position="150"/>
    </location>
</feature>
<dbReference type="InterPro" id="IPR005665">
    <property type="entry name" value="SecF_bac"/>
</dbReference>
<keyword evidence="2 9" id="KW-0813">Transport</keyword>
<evidence type="ECO:0000259" key="13">
    <source>
        <dbReference type="Pfam" id="PF21760"/>
    </source>
</evidence>
<dbReference type="InterPro" id="IPR022646">
    <property type="entry name" value="SecD/SecF_CS"/>
</dbReference>
<dbReference type="InterPro" id="IPR048631">
    <property type="entry name" value="SecD_1st"/>
</dbReference>
<comment type="subcellular location">
    <subcellularLocation>
        <location evidence="1 9">Cell membrane</location>
        <topology evidence="1 9">Multi-pass membrane protein</topology>
    </subcellularLocation>
</comment>
<feature type="transmembrane region" description="Helical" evidence="9">
    <location>
        <begin position="432"/>
        <end position="452"/>
    </location>
</feature>
<feature type="transmembrane region" description="Helical" evidence="9">
    <location>
        <begin position="624"/>
        <end position="644"/>
    </location>
</feature>
<feature type="transmembrane region" description="Helical" evidence="9">
    <location>
        <begin position="737"/>
        <end position="754"/>
    </location>
</feature>
<evidence type="ECO:0000256" key="11">
    <source>
        <dbReference type="SAM" id="MobiDB-lite"/>
    </source>
</evidence>
<feature type="compositionally biased region" description="Basic and acidic residues" evidence="11">
    <location>
        <begin position="283"/>
        <end position="296"/>
    </location>
</feature>
<feature type="domain" description="Protein export membrane protein SecD/SecF C-terminal" evidence="12">
    <location>
        <begin position="414"/>
        <end position="582"/>
    </location>
</feature>
<feature type="region of interest" description="Disordered" evidence="11">
    <location>
        <begin position="257"/>
        <end position="309"/>
    </location>
</feature>
<evidence type="ECO:0000256" key="3">
    <source>
        <dbReference type="ARBA" id="ARBA00022475"/>
    </source>
</evidence>
<keyword evidence="16" id="KW-1185">Reference proteome</keyword>
<dbReference type="PANTHER" id="PTHR30081">
    <property type="entry name" value="PROTEIN-EXPORT MEMBRANE PROTEIN SEC"/>
    <property type="match status" value="1"/>
</dbReference>
<evidence type="ECO:0000256" key="2">
    <source>
        <dbReference type="ARBA" id="ARBA00022448"/>
    </source>
</evidence>
<keyword evidence="3 9" id="KW-1003">Cell membrane</keyword>
<comment type="function">
    <text evidence="9">Part of the Sec protein translocase complex. Interacts with the SecYEG preprotein conducting channel. SecDF uses the proton motive force (PMF) to complete protein translocation after the ATP-dependent function of SecA.</text>
</comment>
<keyword evidence="5 9" id="KW-0653">Protein transport</keyword>
<dbReference type="NCBIfam" id="NF009583">
    <property type="entry name" value="PRK13024.1-3"/>
    <property type="match status" value="1"/>
</dbReference>
<feature type="transmembrane region" description="Helical" evidence="9">
    <location>
        <begin position="558"/>
        <end position="584"/>
    </location>
</feature>
<comment type="subunit">
    <text evidence="9">Forms a complex with SecF. Part of the essential Sec protein translocation apparatus which comprises SecA, SecYEG and auxiliary proteins SecDF. Other proteins may also be involved.</text>
</comment>
<dbReference type="HAMAP" id="MF_01464_B">
    <property type="entry name" value="SecF_B"/>
    <property type="match status" value="1"/>
</dbReference>
<feature type="domain" description="Protein export membrane protein SecD/SecF C-terminal" evidence="12">
    <location>
        <begin position="716"/>
        <end position="892"/>
    </location>
</feature>
<dbReference type="InterPro" id="IPR055344">
    <property type="entry name" value="SecD_SecF_C_bact"/>
</dbReference>
<evidence type="ECO:0000313" key="16">
    <source>
        <dbReference type="Proteomes" id="UP000621266"/>
    </source>
</evidence>
<feature type="transmembrane region" description="Helical" evidence="9">
    <location>
        <begin position="155"/>
        <end position="172"/>
    </location>
</feature>
<dbReference type="Pfam" id="PF22599">
    <property type="entry name" value="SecDF_P1_head"/>
    <property type="match status" value="1"/>
</dbReference>
<feature type="transmembrane region" description="Helical" evidence="9">
    <location>
        <begin position="761"/>
        <end position="782"/>
    </location>
</feature>
<dbReference type="NCBIfam" id="TIGR00966">
    <property type="entry name" value="transloc_SecF"/>
    <property type="match status" value="1"/>
</dbReference>
<dbReference type="PANTHER" id="PTHR30081:SF1">
    <property type="entry name" value="PROTEIN TRANSLOCASE SUBUNIT SECD"/>
    <property type="match status" value="1"/>
</dbReference>
<feature type="transmembrane region" description="Helical" evidence="9">
    <location>
        <begin position="840"/>
        <end position="858"/>
    </location>
</feature>
<proteinExistence type="inferred from homology"/>
<dbReference type="Gene3D" id="1.20.1640.10">
    <property type="entry name" value="Multidrug efflux transporter AcrB transmembrane domain"/>
    <property type="match status" value="2"/>
</dbReference>
<dbReference type="NCBIfam" id="TIGR01129">
    <property type="entry name" value="secD"/>
    <property type="match status" value="1"/>
</dbReference>
<dbReference type="Gene3D" id="3.30.70.3400">
    <property type="match status" value="1"/>
</dbReference>
<dbReference type="Proteomes" id="UP000621266">
    <property type="component" value="Unassembled WGS sequence"/>
</dbReference>
<evidence type="ECO:0000256" key="10">
    <source>
        <dbReference type="HAMAP-Rule" id="MF_01464"/>
    </source>
</evidence>
<comment type="caution">
    <text evidence="9">Lacks conserved residue(s) required for the propagation of feature annotation.</text>
</comment>
<name>A0ABQ7FPF6_9ACTN</name>
<feature type="domain" description="Protein translocase subunit SecDF P1" evidence="13">
    <location>
        <begin position="205"/>
        <end position="261"/>
    </location>
</feature>
<dbReference type="InterPro" id="IPR022645">
    <property type="entry name" value="SecD/SecF_bac"/>
</dbReference>
<sequence length="929" mass="97458">MPASRWRPGACGPCLRASAGVRCVRSFGAGGVARLPCRRTAVPAGSRVRGPARTAPRYGSCAPRQAAHAPRHAHRASPSRRAAVRPRPADLLCAPHSGDDHRHFPPPCPGRARGEPAGGNSVPDREPDRTRARPSGRPRPKPSGRGRSRPGRGNVVRAVVALAVVALFLALTQSPRLGLDLRGGTQIVLETRDSPQAEADAEATDRTLEVLRRRIDALGVTEPGITRSGDNRIIVELPGVQDPREAEKVLGRTAQLSFHPVLGAGEPATERKDGEDGEDGAEKDEGRTLNDEDGRPLRLGPTRMTGEGVEGAEARFDSETGGGWFVSLDLKGAGGKEWQRLTGEAACAAPGDPARRVAIVLDDKVISSPQVDPSVRCEAGIAGGSTQITGSFGQQEAEELSLLISGGALPVPVETVEQRTVGPTLGAAAIEASAWAAVIGVALTSLFILFVYRLFGGLAAIALAAYGLISYAALVAVGATLTLPGLAGFVLAIGMAVDANVLVFERAREEYAARRTKSLRTALTSGYRNAFSAIADSNVTTLLAAVLLFFLASGPVRGFGVTLSIGVLASMVSALVVARALTGFAGDRTWVRRRPAVTGIAAVGRVRTWITRRSPDLMRHGRRWLAVSAAAVVLATSGIVVRGLDFGVEFTGGRLVEYATNRPVDAERAREAVSDAGFPRAVVQSSGEGDISVRTEELTNAEEARVREALAGPGGGAEKLRDELIGPSLGDELRRNALIALGVALLAQLGYLAVRFRWTFGIGAVAAMAHDVLILTGVFAWLGKPVDGVFLAALLTVIGYSVNDSVVVFDRVRELWARHRGTPFARVANTAVLQTVPRTVNTGTGAVFILAALALLGGDSLTDFALALLIGIVVGTYSSVFTATPMAVELEERCSERAIPVKRKDSATKPSAGGKKSVERQSGDNGAVV</sequence>
<dbReference type="InterPro" id="IPR054384">
    <property type="entry name" value="SecDF_P1_head"/>
</dbReference>
<dbReference type="HAMAP" id="MF_01463_B">
    <property type="entry name" value="SecD_B"/>
    <property type="match status" value="1"/>
</dbReference>
<evidence type="ECO:0000256" key="1">
    <source>
        <dbReference type="ARBA" id="ARBA00004651"/>
    </source>
</evidence>
<comment type="subunit">
    <text evidence="10">Forms a complex with SecD. Part of the essential Sec protein translocation apparatus which comprises SecA, SecYEG and auxiliary proteins SecDF. Other proteins may also be involved.</text>
</comment>
<dbReference type="SUPFAM" id="SSF82866">
    <property type="entry name" value="Multidrug efflux transporter AcrB transmembrane domain"/>
    <property type="match status" value="2"/>
</dbReference>
<evidence type="ECO:0000256" key="9">
    <source>
        <dbReference type="HAMAP-Rule" id="MF_01463"/>
    </source>
</evidence>
<feature type="region of interest" description="Disordered" evidence="11">
    <location>
        <begin position="43"/>
        <end position="152"/>
    </location>
</feature>
<feature type="compositionally biased region" description="Basic residues" evidence="11">
    <location>
        <begin position="69"/>
        <end position="84"/>
    </location>
</feature>